<keyword evidence="8" id="KW-0539">Nucleus</keyword>
<evidence type="ECO:0000256" key="5">
    <source>
        <dbReference type="ARBA" id="ARBA00022475"/>
    </source>
</evidence>
<evidence type="ECO:0000256" key="7">
    <source>
        <dbReference type="ARBA" id="ARBA00023136"/>
    </source>
</evidence>
<dbReference type="GO" id="GO:0005634">
    <property type="term" value="C:nucleus"/>
    <property type="evidence" value="ECO:0007669"/>
    <property type="project" value="UniProtKB-SubCell"/>
</dbReference>
<reference evidence="9 10" key="1">
    <citation type="submission" date="2019-01" db="EMBL/GenBank/DDBJ databases">
        <title>Draft Genome and Complete Hox-Cluster Characterization of the Sterlet Sturgeon (Acipenser ruthenus).</title>
        <authorList>
            <person name="Wei Q."/>
        </authorList>
    </citation>
    <scope>NUCLEOTIDE SEQUENCE [LARGE SCALE GENOMIC DNA]</scope>
    <source>
        <strain evidence="9">WHYD16114868_AA</strain>
        <tissue evidence="9">Blood</tissue>
    </source>
</reference>
<comment type="caution">
    <text evidence="9">The sequence shown here is derived from an EMBL/GenBank/DDBJ whole genome shotgun (WGS) entry which is preliminary data.</text>
</comment>
<name>A0A444V6P5_ACIRT</name>
<comment type="similarity">
    <text evidence="3">Belongs to the vexin family.</text>
</comment>
<keyword evidence="5" id="KW-1003">Cell membrane</keyword>
<protein>
    <recommendedName>
        <fullName evidence="4">Vexin</fullName>
    </recommendedName>
</protein>
<dbReference type="AlphaFoldDB" id="A0A444V6P5"/>
<proteinExistence type="inferred from homology"/>
<dbReference type="EMBL" id="SCEB01001887">
    <property type="protein sequence ID" value="RXM96065.1"/>
    <property type="molecule type" value="Genomic_DNA"/>
</dbReference>
<evidence type="ECO:0000256" key="6">
    <source>
        <dbReference type="ARBA" id="ARBA00022902"/>
    </source>
</evidence>
<evidence type="ECO:0000256" key="1">
    <source>
        <dbReference type="ARBA" id="ARBA00004123"/>
    </source>
</evidence>
<gene>
    <name evidence="9" type="ORF">EOD39_16151</name>
</gene>
<evidence type="ECO:0000256" key="8">
    <source>
        <dbReference type="ARBA" id="ARBA00023242"/>
    </source>
</evidence>
<organism evidence="9 10">
    <name type="scientific">Acipenser ruthenus</name>
    <name type="common">Sterlet sturgeon</name>
    <dbReference type="NCBI Taxonomy" id="7906"/>
    <lineage>
        <taxon>Eukaryota</taxon>
        <taxon>Metazoa</taxon>
        <taxon>Chordata</taxon>
        <taxon>Craniata</taxon>
        <taxon>Vertebrata</taxon>
        <taxon>Euteleostomi</taxon>
        <taxon>Actinopterygii</taxon>
        <taxon>Chondrostei</taxon>
        <taxon>Acipenseriformes</taxon>
        <taxon>Acipenseridae</taxon>
        <taxon>Acipenser</taxon>
    </lineage>
</organism>
<accession>A0A444V6P5</accession>
<evidence type="ECO:0000313" key="9">
    <source>
        <dbReference type="EMBL" id="RXM96065.1"/>
    </source>
</evidence>
<dbReference type="GO" id="GO:0005886">
    <property type="term" value="C:plasma membrane"/>
    <property type="evidence" value="ECO:0007669"/>
    <property type="project" value="UniProtKB-SubCell"/>
</dbReference>
<comment type="subcellular location">
    <subcellularLocation>
        <location evidence="2">Cell membrane</location>
    </subcellularLocation>
    <subcellularLocation>
        <location evidence="1">Nucleus</location>
    </subcellularLocation>
</comment>
<keyword evidence="6" id="KW-0524">Neurogenesis</keyword>
<dbReference type="Proteomes" id="UP000289886">
    <property type="component" value="Unassembled WGS sequence"/>
</dbReference>
<evidence type="ECO:0000313" key="10">
    <source>
        <dbReference type="Proteomes" id="UP000289886"/>
    </source>
</evidence>
<dbReference type="InterPro" id="IPR040470">
    <property type="entry name" value="Vexin"/>
</dbReference>
<sequence>MIHSKHSLKTQKNVKGELVLPLGPDATLPLTGGVSQNSPNILHKILIRNKKRGEYLGATNNAYEPD</sequence>
<dbReference type="PANTHER" id="PTHR31520">
    <property type="entry name" value="VEXIN"/>
    <property type="match status" value="1"/>
</dbReference>
<evidence type="ECO:0000256" key="4">
    <source>
        <dbReference type="ARBA" id="ARBA00015328"/>
    </source>
</evidence>
<evidence type="ECO:0000256" key="3">
    <source>
        <dbReference type="ARBA" id="ARBA00010010"/>
    </source>
</evidence>
<dbReference type="GO" id="GO:0030182">
    <property type="term" value="P:neuron differentiation"/>
    <property type="evidence" value="ECO:0007669"/>
    <property type="project" value="TreeGrafter"/>
</dbReference>
<keyword evidence="7" id="KW-0472">Membrane</keyword>
<dbReference type="PANTHER" id="PTHR31520:SF1">
    <property type="entry name" value="VEXIN"/>
    <property type="match status" value="1"/>
</dbReference>
<keyword evidence="10" id="KW-1185">Reference proteome</keyword>
<evidence type="ECO:0000256" key="2">
    <source>
        <dbReference type="ARBA" id="ARBA00004236"/>
    </source>
</evidence>